<keyword evidence="10" id="KW-0534">Nitrate assimilation</keyword>
<evidence type="ECO:0000313" key="13">
    <source>
        <dbReference type="Proteomes" id="UP001597237"/>
    </source>
</evidence>
<keyword evidence="4" id="KW-0004">4Fe-4S</keyword>
<dbReference type="PANTHER" id="PTHR43105:SF9">
    <property type="entry name" value="NADPH-FE(3+) OXIDOREDUCTASE SUBUNIT ALPHA"/>
    <property type="match status" value="1"/>
</dbReference>
<evidence type="ECO:0000256" key="6">
    <source>
        <dbReference type="ARBA" id="ARBA00022723"/>
    </source>
</evidence>
<evidence type="ECO:0000259" key="11">
    <source>
        <dbReference type="PROSITE" id="PS51669"/>
    </source>
</evidence>
<accession>A0ABW4MYG3</accession>
<proteinExistence type="inferred from homology"/>
<evidence type="ECO:0000313" key="12">
    <source>
        <dbReference type="EMBL" id="MFD1782681.1"/>
    </source>
</evidence>
<keyword evidence="9" id="KW-0411">Iron-sulfur</keyword>
<dbReference type="InterPro" id="IPR006963">
    <property type="entry name" value="Mopterin_OxRdtase_4Fe-4S_dom"/>
</dbReference>
<keyword evidence="7" id="KW-0560">Oxidoreductase</keyword>
<comment type="caution">
    <text evidence="12">The sequence shown here is derived from an EMBL/GenBank/DDBJ whole genome shotgun (WGS) entry which is preliminary data.</text>
</comment>
<dbReference type="EMBL" id="JBHUEY010000001">
    <property type="protein sequence ID" value="MFD1782681.1"/>
    <property type="molecule type" value="Genomic_DNA"/>
</dbReference>
<dbReference type="Proteomes" id="UP001597237">
    <property type="component" value="Unassembled WGS sequence"/>
</dbReference>
<evidence type="ECO:0000256" key="7">
    <source>
        <dbReference type="ARBA" id="ARBA00023002"/>
    </source>
</evidence>
<dbReference type="Gene3D" id="3.40.228.10">
    <property type="entry name" value="Dimethylsulfoxide Reductase, domain 2"/>
    <property type="match status" value="1"/>
</dbReference>
<dbReference type="InterPro" id="IPR007419">
    <property type="entry name" value="BFD-like_2Fe2S-bd_dom"/>
</dbReference>
<feature type="domain" description="4Fe-4S Mo/W bis-MGD-type" evidence="11">
    <location>
        <begin position="2"/>
        <end position="58"/>
    </location>
</feature>
<dbReference type="InterPro" id="IPR027467">
    <property type="entry name" value="MopterinOxRdtase_cofactor_BS"/>
</dbReference>
<dbReference type="InterPro" id="IPR006657">
    <property type="entry name" value="MoPterin_dinucl-bd_dom"/>
</dbReference>
<evidence type="ECO:0000256" key="1">
    <source>
        <dbReference type="ARBA" id="ARBA00001942"/>
    </source>
</evidence>
<dbReference type="SMART" id="SM00926">
    <property type="entry name" value="Molybdop_Fe4S4"/>
    <property type="match status" value="1"/>
</dbReference>
<dbReference type="InterPro" id="IPR009010">
    <property type="entry name" value="Asp_de-COase-like_dom_sf"/>
</dbReference>
<dbReference type="Pfam" id="PF04879">
    <property type="entry name" value="Molybdop_Fe4S4"/>
    <property type="match status" value="1"/>
</dbReference>
<dbReference type="CDD" id="cd02791">
    <property type="entry name" value="MopB_CT_Nitrate-R-NapA-like"/>
    <property type="match status" value="1"/>
</dbReference>
<evidence type="ECO:0000256" key="10">
    <source>
        <dbReference type="ARBA" id="ARBA00023063"/>
    </source>
</evidence>
<dbReference type="PANTHER" id="PTHR43105">
    <property type="entry name" value="RESPIRATORY NITRATE REDUCTASE"/>
    <property type="match status" value="1"/>
</dbReference>
<organism evidence="12 13">
    <name type="scientific">Phenylobacterium terrae</name>
    <dbReference type="NCBI Taxonomy" id="2665495"/>
    <lineage>
        <taxon>Bacteria</taxon>
        <taxon>Pseudomonadati</taxon>
        <taxon>Pseudomonadota</taxon>
        <taxon>Alphaproteobacteria</taxon>
        <taxon>Caulobacterales</taxon>
        <taxon>Caulobacteraceae</taxon>
        <taxon>Phenylobacterium</taxon>
    </lineage>
</organism>
<dbReference type="Pfam" id="PF04324">
    <property type="entry name" value="Fer2_BFD"/>
    <property type="match status" value="1"/>
</dbReference>
<protein>
    <submittedName>
        <fullName evidence="12">Molybdopterin-dependent oxidoreductase</fullName>
    </submittedName>
</protein>
<dbReference type="Pfam" id="PF00384">
    <property type="entry name" value="Molybdopterin"/>
    <property type="match status" value="1"/>
</dbReference>
<dbReference type="InterPro" id="IPR050123">
    <property type="entry name" value="Prok_molybdopt-oxidoreductase"/>
</dbReference>
<keyword evidence="5" id="KW-0500">Molybdenum</keyword>
<dbReference type="InterPro" id="IPR041854">
    <property type="entry name" value="BFD-like_2Fe2S-bd_dom_sf"/>
</dbReference>
<evidence type="ECO:0000256" key="5">
    <source>
        <dbReference type="ARBA" id="ARBA00022505"/>
    </source>
</evidence>
<dbReference type="Gene3D" id="3.40.50.740">
    <property type="match status" value="1"/>
</dbReference>
<evidence type="ECO:0000256" key="8">
    <source>
        <dbReference type="ARBA" id="ARBA00023004"/>
    </source>
</evidence>
<reference evidence="13" key="1">
    <citation type="journal article" date="2019" name="Int. J. Syst. Evol. Microbiol.">
        <title>The Global Catalogue of Microorganisms (GCM) 10K type strain sequencing project: providing services to taxonomists for standard genome sequencing and annotation.</title>
        <authorList>
            <consortium name="The Broad Institute Genomics Platform"/>
            <consortium name="The Broad Institute Genome Sequencing Center for Infectious Disease"/>
            <person name="Wu L."/>
            <person name="Ma J."/>
        </authorList>
    </citation>
    <scope>NUCLEOTIDE SEQUENCE [LARGE SCALE GENOMIC DNA]</scope>
    <source>
        <strain evidence="13">DFY28</strain>
    </source>
</reference>
<dbReference type="InterPro" id="IPR041957">
    <property type="entry name" value="CT_Nitrate-R-NapA-like"/>
</dbReference>
<dbReference type="Gene3D" id="1.10.10.1100">
    <property type="entry name" value="BFD-like [2Fe-2S]-binding domain"/>
    <property type="match status" value="1"/>
</dbReference>
<dbReference type="PROSITE" id="PS00551">
    <property type="entry name" value="MOLYBDOPTERIN_PROK_1"/>
    <property type="match status" value="1"/>
</dbReference>
<evidence type="ECO:0000256" key="3">
    <source>
        <dbReference type="ARBA" id="ARBA00008747"/>
    </source>
</evidence>
<dbReference type="SUPFAM" id="SSF50692">
    <property type="entry name" value="ADC-like"/>
    <property type="match status" value="1"/>
</dbReference>
<evidence type="ECO:0000256" key="9">
    <source>
        <dbReference type="ARBA" id="ARBA00023014"/>
    </source>
</evidence>
<dbReference type="SUPFAM" id="SSF53706">
    <property type="entry name" value="Formate dehydrogenase/DMSO reductase, domains 1-3"/>
    <property type="match status" value="1"/>
</dbReference>
<dbReference type="PROSITE" id="PS51669">
    <property type="entry name" value="4FE4S_MOW_BIS_MGD"/>
    <property type="match status" value="1"/>
</dbReference>
<comment type="cofactor">
    <cofactor evidence="2">
        <name>[4Fe-4S] cluster</name>
        <dbReference type="ChEBI" id="CHEBI:49883"/>
    </cofactor>
</comment>
<sequence>MEAQRLTTCPYCGVGCGIAAQPGEARALTLKGDAAHPANLGRLCSKGTALASTVSLQGRLLHPMISEARTSWAAATRLVADTFAQTIAEHGPDSVAFYVSGQLLTEDYYAANKLMKGFIGSGNIDTNSRLCMASAVAAHKQAFGADLVPGCYEDLDLADLVVFSGHNAAWTHPVLFRRLEQARGRGQSWIVIDPRRTDTAEGADLFLPIAPQTDVRLWNGLLAFLDAHGHVDRAFVDAHVAGFGETLAALGADDQSLSAIAADCGLPEKAVADFYRAFAATPRTVTLFSMGSNQSAQGVAKALAVINAHLATGKIGKPGAAPFSITGQPNAMGGRETGGMATTLAAHMDFSPEERDRVARFWNAPRISKRPGLKAVEMFEKVRSGQVKALWVMATNPAVSLPDAGKVREALAACPFVVVSDCMTRTDTSAFAHVRLPALAWGEKDGTVTNSERRISRQRALFPAPGEARADWRIVADVAQAMGFSDAFAWRSQADVFREYAELTGFENAGRRYLDLGALAGLSDAEYEAMTPVQWPVKPDGGTDRLFTDGRFQTSDGRARMIPVAAKGPASAVSPDFPFALNTGRVRDHWHTMTRTGLAAELCRHTPEPMLEVHPADGAAAGLTDGELALVETPAGRAVVTAKFTDRQRRGGLFLPMHWTDAFAPSGKANPLIEAKVDPTSGQPEFKHTPARVAPYGETWRGFFVARDPWAAPAGFDLVWRRTPYDGCHVHEFAGRGEEAERQGVLNALLAGAAGEVLAMDDPARGAMRRALVLEGRPERVLVITKMGALPARGWIADRFLDDALALTDRVALLAGRAADAVDPGRIVCACFRVGERAIAAAAADGARTLDAMGEATGAGTNCGSCRPEIARLLKETVHAHAA</sequence>
<evidence type="ECO:0000256" key="2">
    <source>
        <dbReference type="ARBA" id="ARBA00001966"/>
    </source>
</evidence>
<dbReference type="CDD" id="cd02754">
    <property type="entry name" value="MopB_Nitrate-R-NapA-like"/>
    <property type="match status" value="1"/>
</dbReference>
<gene>
    <name evidence="12" type="ORF">ACFSC0_04690</name>
</gene>
<evidence type="ECO:0000256" key="4">
    <source>
        <dbReference type="ARBA" id="ARBA00022485"/>
    </source>
</evidence>
<keyword evidence="6" id="KW-0479">Metal-binding</keyword>
<keyword evidence="13" id="KW-1185">Reference proteome</keyword>
<dbReference type="Pfam" id="PF01568">
    <property type="entry name" value="Molydop_binding"/>
    <property type="match status" value="1"/>
</dbReference>
<dbReference type="InterPro" id="IPR006656">
    <property type="entry name" value="Mopterin_OxRdtase"/>
</dbReference>
<name>A0ABW4MYG3_9CAUL</name>
<comment type="cofactor">
    <cofactor evidence="1">
        <name>Mo-bis(molybdopterin guanine dinucleotide)</name>
        <dbReference type="ChEBI" id="CHEBI:60539"/>
    </cofactor>
</comment>
<comment type="similarity">
    <text evidence="3">Belongs to the prokaryotic molybdopterin-containing oxidoreductase family. NasA/NapA/NarB subfamily.</text>
</comment>
<keyword evidence="8" id="KW-0408">Iron</keyword>
<dbReference type="RefSeq" id="WP_377282355.1">
    <property type="nucleotide sequence ID" value="NZ_JBHRSI010000006.1"/>
</dbReference>
<dbReference type="Gene3D" id="2.40.40.20">
    <property type="match status" value="1"/>
</dbReference>
<dbReference type="Gene3D" id="2.20.25.90">
    <property type="entry name" value="ADC-like domains"/>
    <property type="match status" value="1"/>
</dbReference>